<dbReference type="Proteomes" id="UP000776629">
    <property type="component" value="Unassembled WGS sequence"/>
</dbReference>
<gene>
    <name evidence="3" type="ORF">H5993_02135</name>
</gene>
<sequence length="97" mass="10806">MIVTIYRSGEVVAFIVWVISSLLNLYTTAIVVWCILTWFPGGLNSKVGEWLTKLVGPYLDFFERVIPPLGGVSFAPVVAIMVLWFAQSGIRFLGQLL</sequence>
<comment type="similarity">
    <text evidence="1">Belongs to the YggT family.</text>
</comment>
<reference evidence="3 4" key="1">
    <citation type="journal article" date="2021" name="Sci. Rep.">
        <title>The distribution of antibiotic resistance genes in chicken gut microbiota commensals.</title>
        <authorList>
            <person name="Juricova H."/>
            <person name="Matiasovicova J."/>
            <person name="Kubasova T."/>
            <person name="Cejkova D."/>
            <person name="Rychlik I."/>
        </authorList>
    </citation>
    <scope>NUCLEOTIDE SEQUENCE [LARGE SCALE GENOMIC DNA]</scope>
    <source>
        <strain evidence="3 4">An810</strain>
    </source>
</reference>
<feature type="transmembrane region" description="Helical" evidence="2">
    <location>
        <begin position="12"/>
        <end position="39"/>
    </location>
</feature>
<evidence type="ECO:0000256" key="1">
    <source>
        <dbReference type="ARBA" id="ARBA00010894"/>
    </source>
</evidence>
<evidence type="ECO:0000256" key="2">
    <source>
        <dbReference type="SAM" id="Phobius"/>
    </source>
</evidence>
<dbReference type="PANTHER" id="PTHR33219:SF14">
    <property type="entry name" value="PROTEIN COFACTOR ASSEMBLY OF COMPLEX C SUBUNIT B CCB3, CHLOROPLASTIC-RELATED"/>
    <property type="match status" value="1"/>
</dbReference>
<keyword evidence="2" id="KW-0472">Membrane</keyword>
<keyword evidence="2" id="KW-0812">Transmembrane</keyword>
<keyword evidence="2" id="KW-1133">Transmembrane helix</keyword>
<accession>A0ABS2EM24</accession>
<name>A0ABS2EM24_9LACO</name>
<evidence type="ECO:0000313" key="4">
    <source>
        <dbReference type="Proteomes" id="UP000776629"/>
    </source>
</evidence>
<dbReference type="RefSeq" id="WP_180870074.1">
    <property type="nucleotide sequence ID" value="NZ_JACJJQ010000006.1"/>
</dbReference>
<protein>
    <submittedName>
        <fullName evidence="3">YggT family protein</fullName>
    </submittedName>
</protein>
<dbReference type="EMBL" id="JACJJQ010000006">
    <property type="protein sequence ID" value="MBM6753567.1"/>
    <property type="molecule type" value="Genomic_DNA"/>
</dbReference>
<proteinExistence type="inferred from homology"/>
<evidence type="ECO:0000313" key="3">
    <source>
        <dbReference type="EMBL" id="MBM6753567.1"/>
    </source>
</evidence>
<dbReference type="InterPro" id="IPR003425">
    <property type="entry name" value="CCB3/YggT"/>
</dbReference>
<keyword evidence="4" id="KW-1185">Reference proteome</keyword>
<organism evidence="3 4">
    <name type="scientific">Limosilactobacillus alvi</name>
    <dbReference type="NCBI Taxonomy" id="990412"/>
    <lineage>
        <taxon>Bacteria</taxon>
        <taxon>Bacillati</taxon>
        <taxon>Bacillota</taxon>
        <taxon>Bacilli</taxon>
        <taxon>Lactobacillales</taxon>
        <taxon>Lactobacillaceae</taxon>
        <taxon>Limosilactobacillus</taxon>
    </lineage>
</organism>
<dbReference type="PANTHER" id="PTHR33219">
    <property type="entry name" value="YLMG HOMOLOG PROTEIN 2, CHLOROPLASTIC"/>
    <property type="match status" value="1"/>
</dbReference>
<feature type="transmembrane region" description="Helical" evidence="2">
    <location>
        <begin position="65"/>
        <end position="86"/>
    </location>
</feature>
<dbReference type="Pfam" id="PF02325">
    <property type="entry name" value="CCB3_YggT"/>
    <property type="match status" value="1"/>
</dbReference>
<comment type="caution">
    <text evidence="3">The sequence shown here is derived from an EMBL/GenBank/DDBJ whole genome shotgun (WGS) entry which is preliminary data.</text>
</comment>